<evidence type="ECO:0000313" key="2">
    <source>
        <dbReference type="Proteomes" id="UP000277212"/>
    </source>
</evidence>
<gene>
    <name evidence="1" type="ORF">CDV36_016489</name>
</gene>
<comment type="caution">
    <text evidence="1">The sequence shown here is derived from an EMBL/GenBank/DDBJ whole genome shotgun (WGS) entry which is preliminary data.</text>
</comment>
<protein>
    <submittedName>
        <fullName evidence="1">Uncharacterized protein</fullName>
    </submittedName>
</protein>
<reference evidence="1 2" key="1">
    <citation type="submission" date="2017-06" db="EMBL/GenBank/DDBJ databases">
        <title>Comparative genomic analysis of Ambrosia Fusariam Clade fungi.</title>
        <authorList>
            <person name="Stajich J.E."/>
            <person name="Carrillo J."/>
            <person name="Kijimoto T."/>
            <person name="Eskalen A."/>
            <person name="O'Donnell K."/>
            <person name="Kasson M."/>
        </authorList>
    </citation>
    <scope>NUCLEOTIDE SEQUENCE [LARGE SCALE GENOMIC DNA]</scope>
    <source>
        <strain evidence="1">UCR3666</strain>
    </source>
</reference>
<organism evidence="1 2">
    <name type="scientific">Fusarium kuroshium</name>
    <dbReference type="NCBI Taxonomy" id="2010991"/>
    <lineage>
        <taxon>Eukaryota</taxon>
        <taxon>Fungi</taxon>
        <taxon>Dikarya</taxon>
        <taxon>Ascomycota</taxon>
        <taxon>Pezizomycotina</taxon>
        <taxon>Sordariomycetes</taxon>
        <taxon>Hypocreomycetidae</taxon>
        <taxon>Hypocreales</taxon>
        <taxon>Nectriaceae</taxon>
        <taxon>Fusarium</taxon>
        <taxon>Fusarium solani species complex</taxon>
    </lineage>
</organism>
<name>A0A3M2QMQ6_9HYPO</name>
<dbReference type="Proteomes" id="UP000277212">
    <property type="component" value="Unassembled WGS sequence"/>
</dbReference>
<proteinExistence type="predicted"/>
<evidence type="ECO:0000313" key="1">
    <source>
        <dbReference type="EMBL" id="RMI94241.1"/>
    </source>
</evidence>
<sequence>MDPLSIITTVFALCTAVENLIAIGGRFGNPSRTIADIGHNCDKTLEILQHYQRYLERRCAELEPNERADSIHLENALERSCSDLIRDVEKLGQELRRDGSPAETRGDLLLNHVQRLVSLPSLRQAHATVKERLKDFEQQQSCLD</sequence>
<dbReference type="EMBL" id="NKUJ01001062">
    <property type="protein sequence ID" value="RMI94241.1"/>
    <property type="molecule type" value="Genomic_DNA"/>
</dbReference>
<dbReference type="AlphaFoldDB" id="A0A3M2QMQ6"/>
<feature type="non-terminal residue" evidence="1">
    <location>
        <position position="144"/>
    </location>
</feature>
<accession>A0A3M2QMQ6</accession>
<keyword evidence="2" id="KW-1185">Reference proteome</keyword>